<reference evidence="2" key="2">
    <citation type="submission" date="2023-04" db="EMBL/GenBank/DDBJ databases">
        <authorList>
            <person name="Bruccoleri R.E."/>
            <person name="Oakeley E.J."/>
            <person name="Faust A.-M."/>
            <person name="Dessus-Babus S."/>
            <person name="Altorfer M."/>
            <person name="Burckhardt D."/>
            <person name="Oertli M."/>
            <person name="Naumann U."/>
            <person name="Petersen F."/>
            <person name="Wong J."/>
        </authorList>
    </citation>
    <scope>NUCLEOTIDE SEQUENCE</scope>
    <source>
        <strain evidence="2">GSM-AAB239-AS_SAM_17_03QT</strain>
        <tissue evidence="2">Leaf</tissue>
    </source>
</reference>
<dbReference type="AlphaFoldDB" id="A0AAX6FND9"/>
<dbReference type="EMBL" id="JANAVB010027994">
    <property type="protein sequence ID" value="KAJ6817441.1"/>
    <property type="molecule type" value="Genomic_DNA"/>
</dbReference>
<feature type="region of interest" description="Disordered" evidence="1">
    <location>
        <begin position="1"/>
        <end position="33"/>
    </location>
</feature>
<dbReference type="Proteomes" id="UP001140949">
    <property type="component" value="Unassembled WGS sequence"/>
</dbReference>
<evidence type="ECO:0000256" key="1">
    <source>
        <dbReference type="SAM" id="MobiDB-lite"/>
    </source>
</evidence>
<evidence type="ECO:0000313" key="3">
    <source>
        <dbReference type="Proteomes" id="UP001140949"/>
    </source>
</evidence>
<feature type="compositionally biased region" description="Low complexity" evidence="1">
    <location>
        <begin position="127"/>
        <end position="140"/>
    </location>
</feature>
<evidence type="ECO:0000313" key="2">
    <source>
        <dbReference type="EMBL" id="KAJ6817441.1"/>
    </source>
</evidence>
<accession>A0AAX6FND9</accession>
<gene>
    <name evidence="2" type="ORF">M6B38_411290</name>
</gene>
<sequence length="161" mass="16946">MVLKNTTSNHSTPPSSNFPKRTEPPSSLSISSPLVLRCHPGRPQAPPLSSFPLLLRRTPASTAPSIPSLSLRWRLGPSLRPHEEVKIGLYGFGGGGGGDDPQAQKEVAPLQLFSSTCALAPSSSVPLRAPSSSNLLSASPITLRDSSVGRERETGSVPCRC</sequence>
<organism evidence="2 3">
    <name type="scientific">Iris pallida</name>
    <name type="common">Sweet iris</name>
    <dbReference type="NCBI Taxonomy" id="29817"/>
    <lineage>
        <taxon>Eukaryota</taxon>
        <taxon>Viridiplantae</taxon>
        <taxon>Streptophyta</taxon>
        <taxon>Embryophyta</taxon>
        <taxon>Tracheophyta</taxon>
        <taxon>Spermatophyta</taxon>
        <taxon>Magnoliopsida</taxon>
        <taxon>Liliopsida</taxon>
        <taxon>Asparagales</taxon>
        <taxon>Iridaceae</taxon>
        <taxon>Iridoideae</taxon>
        <taxon>Irideae</taxon>
        <taxon>Iris</taxon>
    </lineage>
</organism>
<name>A0AAX6FND9_IRIPA</name>
<protein>
    <submittedName>
        <fullName evidence="2">E3 ubiquitin-protein ligase XB3-like</fullName>
    </submittedName>
</protein>
<proteinExistence type="predicted"/>
<keyword evidence="3" id="KW-1185">Reference proteome</keyword>
<reference evidence="2" key="1">
    <citation type="journal article" date="2023" name="GigaByte">
        <title>Genome assembly of the bearded iris, Iris pallida Lam.</title>
        <authorList>
            <person name="Bruccoleri R.E."/>
            <person name="Oakeley E.J."/>
            <person name="Faust A.M.E."/>
            <person name="Altorfer M."/>
            <person name="Dessus-Babus S."/>
            <person name="Burckhardt D."/>
            <person name="Oertli M."/>
            <person name="Naumann U."/>
            <person name="Petersen F."/>
            <person name="Wong J."/>
        </authorList>
    </citation>
    <scope>NUCLEOTIDE SEQUENCE</scope>
    <source>
        <strain evidence="2">GSM-AAB239-AS_SAM_17_03QT</strain>
    </source>
</reference>
<comment type="caution">
    <text evidence="2">The sequence shown here is derived from an EMBL/GenBank/DDBJ whole genome shotgun (WGS) entry which is preliminary data.</text>
</comment>
<feature type="region of interest" description="Disordered" evidence="1">
    <location>
        <begin position="127"/>
        <end position="161"/>
    </location>
</feature>